<dbReference type="EMBL" id="UOFI01000022">
    <property type="protein sequence ID" value="VAW62399.1"/>
    <property type="molecule type" value="Genomic_DNA"/>
</dbReference>
<dbReference type="AlphaFoldDB" id="A0A3B0XKQ5"/>
<name>A0A3B0XKQ5_9ZZZZ</name>
<reference evidence="1" key="1">
    <citation type="submission" date="2018-06" db="EMBL/GenBank/DDBJ databases">
        <authorList>
            <person name="Zhirakovskaya E."/>
        </authorList>
    </citation>
    <scope>NUCLEOTIDE SEQUENCE</scope>
</reference>
<proteinExistence type="predicted"/>
<protein>
    <submittedName>
        <fullName evidence="1">Uncharacterized protein</fullName>
    </submittedName>
</protein>
<accession>A0A3B0XKQ5</accession>
<evidence type="ECO:0000313" key="1">
    <source>
        <dbReference type="EMBL" id="VAW62399.1"/>
    </source>
</evidence>
<gene>
    <name evidence="1" type="ORF">MNBD_GAMMA09-3603</name>
</gene>
<organism evidence="1">
    <name type="scientific">hydrothermal vent metagenome</name>
    <dbReference type="NCBI Taxonomy" id="652676"/>
    <lineage>
        <taxon>unclassified sequences</taxon>
        <taxon>metagenomes</taxon>
        <taxon>ecological metagenomes</taxon>
    </lineage>
</organism>
<sequence>MNHQKISQLVEVVCNMGCSTVKAIILTLESGHTFDGAKDLNAAEKKRLIKELKAIMSVYDYRD</sequence>